<evidence type="ECO:0000256" key="2">
    <source>
        <dbReference type="ARBA" id="ARBA00022618"/>
    </source>
</evidence>
<comment type="similarity">
    <text evidence="5 6">Belongs to the FtsA/MreB family.</text>
</comment>
<gene>
    <name evidence="5 8" type="primary">ftsA</name>
    <name evidence="8" type="ORF">CDQ84_07340</name>
</gene>
<name>A0A2K2FMP3_9CLOT</name>
<reference evidence="8 9" key="1">
    <citation type="submission" date="2017-06" db="EMBL/GenBank/DDBJ databases">
        <title>Investigating the central metabolism of Clostridium thermosuccinogenes.</title>
        <authorList>
            <person name="Koendjbiharie J.G."/>
            <person name="van Kranenburg R."/>
        </authorList>
    </citation>
    <scope>NUCLEOTIDE SEQUENCE [LARGE SCALE GENOMIC DNA]</scope>
    <source>
        <strain evidence="8 9">DSM 5806</strain>
    </source>
</reference>
<dbReference type="InterPro" id="IPR050696">
    <property type="entry name" value="FtsA/MreB"/>
</dbReference>
<comment type="subunit">
    <text evidence="5">Self-interacts. Interacts with FtsZ.</text>
</comment>
<evidence type="ECO:0000256" key="5">
    <source>
        <dbReference type="HAMAP-Rule" id="MF_02033"/>
    </source>
</evidence>
<comment type="function">
    <text evidence="5 6">Cell division protein that is involved in the assembly of the Z ring. May serve as a membrane anchor for the Z ring.</text>
</comment>
<dbReference type="Proteomes" id="UP000236151">
    <property type="component" value="Unassembled WGS sequence"/>
</dbReference>
<dbReference type="GO" id="GO:0009898">
    <property type="term" value="C:cytoplasmic side of plasma membrane"/>
    <property type="evidence" value="ECO:0007669"/>
    <property type="project" value="UniProtKB-UniRule"/>
</dbReference>
<evidence type="ECO:0000256" key="4">
    <source>
        <dbReference type="ARBA" id="ARBA00023306"/>
    </source>
</evidence>
<comment type="subcellular location">
    <subcellularLocation>
        <location evidence="5">Cell membrane</location>
        <topology evidence="5">Peripheral membrane protein</topology>
        <orientation evidence="5">Cytoplasmic side</orientation>
    </subcellularLocation>
    <text evidence="5">Localizes to the Z ring in an FtsZ-dependent manner. Targeted to the membrane through a conserved C-terminal amphipathic helix.</text>
</comment>
<dbReference type="Pfam" id="PF14450">
    <property type="entry name" value="FtsA"/>
    <property type="match status" value="1"/>
</dbReference>
<dbReference type="SMART" id="SM00842">
    <property type="entry name" value="FtsA"/>
    <property type="match status" value="1"/>
</dbReference>
<keyword evidence="9" id="KW-1185">Reference proteome</keyword>
<evidence type="ECO:0000259" key="7">
    <source>
        <dbReference type="SMART" id="SM00842"/>
    </source>
</evidence>
<dbReference type="EMBL" id="NIOJ01000014">
    <property type="protein sequence ID" value="PNU00024.1"/>
    <property type="molecule type" value="Genomic_DNA"/>
</dbReference>
<keyword evidence="1 5" id="KW-1003">Cell membrane</keyword>
<dbReference type="GO" id="GO:0043093">
    <property type="term" value="P:FtsZ-dependent cytokinesis"/>
    <property type="evidence" value="ECO:0007669"/>
    <property type="project" value="UniProtKB-UniRule"/>
</dbReference>
<dbReference type="PANTHER" id="PTHR32432:SF4">
    <property type="entry name" value="CELL DIVISION PROTEIN FTSA"/>
    <property type="match status" value="1"/>
</dbReference>
<feature type="domain" description="SHS2" evidence="7">
    <location>
        <begin position="5"/>
        <end position="193"/>
    </location>
</feature>
<dbReference type="GO" id="GO:0032153">
    <property type="term" value="C:cell division site"/>
    <property type="evidence" value="ECO:0007669"/>
    <property type="project" value="UniProtKB-UniRule"/>
</dbReference>
<keyword evidence="3 5" id="KW-0472">Membrane</keyword>
<dbReference type="NCBIfam" id="TIGR01174">
    <property type="entry name" value="ftsA"/>
    <property type="match status" value="1"/>
</dbReference>
<dbReference type="HAMAP" id="MF_02033">
    <property type="entry name" value="FtsA"/>
    <property type="match status" value="1"/>
</dbReference>
<accession>A0A2K2FMP3</accession>
<dbReference type="InterPro" id="IPR043129">
    <property type="entry name" value="ATPase_NBD"/>
</dbReference>
<dbReference type="KEGG" id="cthd:CDO33_09040"/>
<dbReference type="SUPFAM" id="SSF53067">
    <property type="entry name" value="Actin-like ATPase domain"/>
    <property type="match status" value="2"/>
</dbReference>
<comment type="caution">
    <text evidence="8">The sequence shown here is derived from an EMBL/GenBank/DDBJ whole genome shotgun (WGS) entry which is preliminary data.</text>
</comment>
<protein>
    <recommendedName>
        <fullName evidence="5 6">Cell division protein FtsA</fullName>
    </recommendedName>
</protein>
<sequence>MADIVVGIDIGTTKVCTLIGRLKEGNKIETLGRGVAPCSGVKKGVIVDLESTAGSIANSIRQAENMAQLKVESAYINISGAHVDIIKTLNEISISNEDHEVTSHDVERLLFMAGNTEIAQDRQIIDIIPNQYILDGYEEILDPTGMTGVKLALDADVVAGKLTSVQNIVRSIGKSGIKLDGFIVEALATASIALTSDEREIGAILIDIGGGVTDVSIFKKNRLIFYDSIPVGGDHITNDISIGLKIPAHEAEKLKKEYELALTSLINNDQEVSVTDGDTGRKKSVKVSEIVDIIEARVTEIFTLCRDRIADSGIYESLNAGVVLTGGGISYLQGAEQIAGSVFELPAKVANYKAYGITKPEHITSAGIVKHASERSKYSTVKSTTRVQKSEADGRKTGNTGILGKVFEFFRRLF</sequence>
<dbReference type="PANTHER" id="PTHR32432">
    <property type="entry name" value="CELL DIVISION PROTEIN FTSA-RELATED"/>
    <property type="match status" value="1"/>
</dbReference>
<evidence type="ECO:0000256" key="3">
    <source>
        <dbReference type="ARBA" id="ARBA00023136"/>
    </source>
</evidence>
<dbReference type="OrthoDB" id="9768127at2"/>
<proteinExistence type="inferred from homology"/>
<dbReference type="Gene3D" id="3.30.1490.110">
    <property type="match status" value="1"/>
</dbReference>
<evidence type="ECO:0000256" key="1">
    <source>
        <dbReference type="ARBA" id="ARBA00022475"/>
    </source>
</evidence>
<dbReference type="Pfam" id="PF02491">
    <property type="entry name" value="SHS2_FTSA"/>
    <property type="match status" value="1"/>
</dbReference>
<evidence type="ECO:0000313" key="9">
    <source>
        <dbReference type="Proteomes" id="UP000236151"/>
    </source>
</evidence>
<evidence type="ECO:0000256" key="6">
    <source>
        <dbReference type="PIRNR" id="PIRNR003101"/>
    </source>
</evidence>
<dbReference type="CDD" id="cd24048">
    <property type="entry name" value="ASKHA_NBD_FtsA"/>
    <property type="match status" value="1"/>
</dbReference>
<dbReference type="RefSeq" id="WP_103081080.1">
    <property type="nucleotide sequence ID" value="NZ_CP021850.1"/>
</dbReference>
<dbReference type="PIRSF" id="PIRSF003101">
    <property type="entry name" value="FtsA"/>
    <property type="match status" value="1"/>
</dbReference>
<keyword evidence="2 5" id="KW-0132">Cell division</keyword>
<organism evidence="8 9">
    <name type="scientific">Clostridium thermosuccinogenes</name>
    <dbReference type="NCBI Taxonomy" id="84032"/>
    <lineage>
        <taxon>Bacteria</taxon>
        <taxon>Bacillati</taxon>
        <taxon>Bacillota</taxon>
        <taxon>Clostridia</taxon>
        <taxon>Eubacteriales</taxon>
        <taxon>Clostridiaceae</taxon>
        <taxon>Clostridium</taxon>
    </lineage>
</organism>
<dbReference type="InterPro" id="IPR020823">
    <property type="entry name" value="Cell_div_FtsA"/>
</dbReference>
<dbReference type="Gene3D" id="3.30.420.40">
    <property type="match status" value="2"/>
</dbReference>
<dbReference type="AlphaFoldDB" id="A0A2K2FMP3"/>
<dbReference type="InterPro" id="IPR003494">
    <property type="entry name" value="SHS2_FtsA"/>
</dbReference>
<keyword evidence="4 5" id="KW-0131">Cell cycle</keyword>
<evidence type="ECO:0000313" key="8">
    <source>
        <dbReference type="EMBL" id="PNU00024.1"/>
    </source>
</evidence>